<dbReference type="Proteomes" id="UP000711614">
    <property type="component" value="Unassembled WGS sequence"/>
</dbReference>
<dbReference type="EMBL" id="JAGIOI010000001">
    <property type="protein sequence ID" value="MBP2414820.1"/>
    <property type="molecule type" value="Genomic_DNA"/>
</dbReference>
<reference evidence="2 3" key="1">
    <citation type="submission" date="2021-03" db="EMBL/GenBank/DDBJ databases">
        <title>Sequencing the genomes of 1000 actinobacteria strains.</title>
        <authorList>
            <person name="Klenk H.-P."/>
        </authorList>
    </citation>
    <scope>NUCLEOTIDE SEQUENCE [LARGE SCALE GENOMIC DNA]</scope>
    <source>
        <strain evidence="2 3">DSM 16005</strain>
    </source>
</reference>
<gene>
    <name evidence="2" type="ORF">JOF48_003619</name>
</gene>
<organism evidence="2 3">
    <name type="scientific">Arthrobacter stackebrandtii</name>
    <dbReference type="NCBI Taxonomy" id="272161"/>
    <lineage>
        <taxon>Bacteria</taxon>
        <taxon>Bacillati</taxon>
        <taxon>Actinomycetota</taxon>
        <taxon>Actinomycetes</taxon>
        <taxon>Micrococcales</taxon>
        <taxon>Micrococcaceae</taxon>
        <taxon>Arthrobacter</taxon>
    </lineage>
</organism>
<accession>A0ABS4Z1B6</accession>
<sequence length="322" mass="32242">MNTLIRKFLDFFTSSGQEPPAAVAILGEPDGMPLASAAYLREFAHRLGLEVDDLSPAEQSELKRRLDDSMDFREENYSRLYHGVYELGHGYSLDDAQRVSARINEISAEPAAGAYLDYRENAVAAEALMAAGALLRQEGDLAAGARLFQLADARRHRSSLLSTSVAALTAGGTAQLAEGAGQATAVGAGATADAGIVSADKAPGEPAGTSSGSGTARDGSGDAAAQSGIAMLMADRSKDAGDSAPEISEPTPPHAAAGTPGQAPKPASSSGAASDATAGGDGGPAAAAGTSTGTAGSSPVSNNAPKAAPKAAPGQKPVKKNR</sequence>
<evidence type="ECO:0000313" key="2">
    <source>
        <dbReference type="EMBL" id="MBP2414820.1"/>
    </source>
</evidence>
<comment type="caution">
    <text evidence="2">The sequence shown here is derived from an EMBL/GenBank/DDBJ whole genome shotgun (WGS) entry which is preliminary data.</text>
</comment>
<protein>
    <submittedName>
        <fullName evidence="2">Uncharacterized protein</fullName>
    </submittedName>
</protein>
<name>A0ABS4Z1B6_9MICC</name>
<proteinExistence type="predicted"/>
<dbReference type="RefSeq" id="WP_209683242.1">
    <property type="nucleotide sequence ID" value="NZ_JAGIOI010000001.1"/>
</dbReference>
<feature type="region of interest" description="Disordered" evidence="1">
    <location>
        <begin position="198"/>
        <end position="322"/>
    </location>
</feature>
<evidence type="ECO:0000256" key="1">
    <source>
        <dbReference type="SAM" id="MobiDB-lite"/>
    </source>
</evidence>
<feature type="compositionally biased region" description="Low complexity" evidence="1">
    <location>
        <begin position="254"/>
        <end position="316"/>
    </location>
</feature>
<keyword evidence="3" id="KW-1185">Reference proteome</keyword>
<evidence type="ECO:0000313" key="3">
    <source>
        <dbReference type="Proteomes" id="UP000711614"/>
    </source>
</evidence>